<evidence type="ECO:0000256" key="6">
    <source>
        <dbReference type="ARBA" id="ARBA00022643"/>
    </source>
</evidence>
<feature type="domain" description="NADH-ubiquinone oxidoreductase 51kDa subunit iron-sulphur binding" evidence="11">
    <location>
        <begin position="323"/>
        <end position="368"/>
    </location>
</feature>
<dbReference type="InterPro" id="IPR011538">
    <property type="entry name" value="Nuo51_FMN-bd"/>
</dbReference>
<comment type="similarity">
    <text evidence="3">Belongs to the complex I 51 kDa subunit family.</text>
</comment>
<feature type="region of interest" description="Disordered" evidence="10">
    <location>
        <begin position="500"/>
        <end position="533"/>
    </location>
</feature>
<dbReference type="RefSeq" id="WP_145861696.1">
    <property type="nucleotide sequence ID" value="NZ_RPFW01000010.1"/>
</dbReference>
<dbReference type="GO" id="GO:0051539">
    <property type="term" value="F:4 iron, 4 sulfur cluster binding"/>
    <property type="evidence" value="ECO:0007669"/>
    <property type="project" value="UniProtKB-KW"/>
</dbReference>
<evidence type="ECO:0000256" key="9">
    <source>
        <dbReference type="ARBA" id="ARBA00023014"/>
    </source>
</evidence>
<evidence type="ECO:0000256" key="2">
    <source>
        <dbReference type="ARBA" id="ARBA00001966"/>
    </source>
</evidence>
<dbReference type="InterPro" id="IPR019575">
    <property type="entry name" value="Nuop51_4Fe4S-bd"/>
</dbReference>
<sequence>MNPSNAEELDVPTIMRIGAARMTAGLDRMGRLDLAAHTEIFGPLPRLSVQQLIDIASEVDLRGQGGAAFPFARKLKAVVDTAKQTGQPIVVVVNATEGEPGSFKDKMLMIRSPYLIISGAALVAEALEAEEIIIGVTSNELANRSVEAAIAAEPGLRGMVRVVQQPERFISGESGALVRGINGKKPVPPGRKTLASDKGVDDLPTLLSNASTYAQLAVLALLGPERFASVGVPEEPGTVLLSVSGSAKRPAVVECPTGIPLGAVLDICQAPAGDGVLVGGYHGMWLDGETAYQVPVGREGLASAGGTFGSGIVLPLGDGTCPLGEVSRIASYLAGESAGQCGPCKLGLPTIARALASIVDGSGGIEALDVARRAAAAVNGRGACSHPDGTTRFVLSALEVFTEDLAAHVFHSTCGRPVRGVLPLPEGPETADAKQLMVDWVRCEGHGLCAHLLPELVHLDGTGFPVILPIPVPPWLEKDAQQAVQMCPALALRLDTDPKKRVGAQKPPPIPVAAPTVRSGLIGGPPRRSITAG</sequence>
<dbReference type="GO" id="GO:0046872">
    <property type="term" value="F:metal ion binding"/>
    <property type="evidence" value="ECO:0007669"/>
    <property type="project" value="UniProtKB-KW"/>
</dbReference>
<dbReference type="Pfam" id="PF13459">
    <property type="entry name" value="Fer4_15"/>
    <property type="match status" value="1"/>
</dbReference>
<dbReference type="InterPro" id="IPR037225">
    <property type="entry name" value="Nuo51_FMN-bd_sf"/>
</dbReference>
<keyword evidence="4" id="KW-0004">4Fe-4S</keyword>
<dbReference type="InterPro" id="IPR037207">
    <property type="entry name" value="Nuop51_4Fe4S-bd_sf"/>
</dbReference>
<keyword evidence="13" id="KW-1185">Reference proteome</keyword>
<evidence type="ECO:0000256" key="1">
    <source>
        <dbReference type="ARBA" id="ARBA00001917"/>
    </source>
</evidence>
<dbReference type="AlphaFoldDB" id="A0A6P2BMC7"/>
<dbReference type="GO" id="GO:0045333">
    <property type="term" value="P:cellular respiration"/>
    <property type="evidence" value="ECO:0007669"/>
    <property type="project" value="TreeGrafter"/>
</dbReference>
<comment type="caution">
    <text evidence="12">The sequence shown here is derived from an EMBL/GenBank/DDBJ whole genome shotgun (WGS) entry which is preliminary data.</text>
</comment>
<comment type="cofactor">
    <cofactor evidence="1">
        <name>FMN</name>
        <dbReference type="ChEBI" id="CHEBI:58210"/>
    </cofactor>
</comment>
<dbReference type="SMART" id="SM00928">
    <property type="entry name" value="NADH_4Fe-4S"/>
    <property type="match status" value="1"/>
</dbReference>
<keyword evidence="8" id="KW-0408">Iron</keyword>
<dbReference type="GO" id="GO:0003954">
    <property type="term" value="F:NADH dehydrogenase activity"/>
    <property type="evidence" value="ECO:0007669"/>
    <property type="project" value="TreeGrafter"/>
</dbReference>
<evidence type="ECO:0000259" key="11">
    <source>
        <dbReference type="SMART" id="SM00928"/>
    </source>
</evidence>
<keyword evidence="6" id="KW-0288">FMN</keyword>
<keyword evidence="7" id="KW-0479">Metal-binding</keyword>
<evidence type="ECO:0000313" key="12">
    <source>
        <dbReference type="EMBL" id="TVZ00110.1"/>
    </source>
</evidence>
<evidence type="ECO:0000256" key="3">
    <source>
        <dbReference type="ARBA" id="ARBA00007523"/>
    </source>
</evidence>
<evidence type="ECO:0000256" key="7">
    <source>
        <dbReference type="ARBA" id="ARBA00022723"/>
    </source>
</evidence>
<dbReference type="PANTHER" id="PTHR11780">
    <property type="entry name" value="NADH-UBIQUINONE OXIDOREDUCTASE FLAVOPROTEIN 1 NDUFV1"/>
    <property type="match status" value="1"/>
</dbReference>
<dbReference type="Gene3D" id="1.20.1440.230">
    <property type="entry name" value="NADH-ubiquinone oxidoreductase 51kDa subunit, iron-sulphur binding domain"/>
    <property type="match status" value="1"/>
</dbReference>
<dbReference type="Proteomes" id="UP000460272">
    <property type="component" value="Unassembled WGS sequence"/>
</dbReference>
<dbReference type="PANTHER" id="PTHR11780:SF10">
    <property type="entry name" value="NADH DEHYDROGENASE [UBIQUINONE] FLAVOPROTEIN 1, MITOCHONDRIAL"/>
    <property type="match status" value="1"/>
</dbReference>
<dbReference type="SUPFAM" id="SSF142984">
    <property type="entry name" value="Nqo1 middle domain-like"/>
    <property type="match status" value="1"/>
</dbReference>
<keyword evidence="5" id="KW-0285">Flavoprotein</keyword>
<evidence type="ECO:0000256" key="8">
    <source>
        <dbReference type="ARBA" id="ARBA00023004"/>
    </source>
</evidence>
<reference evidence="12 13" key="1">
    <citation type="submission" date="2018-11" db="EMBL/GenBank/DDBJ databases">
        <title>Trebonia kvetii gen.nov., sp.nov., a novel acidophilic actinobacterium, and proposal of the new actinobacterial family Treboniaceae fam. nov.</title>
        <authorList>
            <person name="Rapoport D."/>
            <person name="Sagova-Mareckova M."/>
            <person name="Sedlacek I."/>
            <person name="Provaznik J."/>
            <person name="Kralova S."/>
            <person name="Pavlinic D."/>
            <person name="Benes V."/>
            <person name="Kopecky J."/>
        </authorList>
    </citation>
    <scope>NUCLEOTIDE SEQUENCE [LARGE SCALE GENOMIC DNA]</scope>
    <source>
        <strain evidence="12 13">15Tr583</strain>
    </source>
</reference>
<dbReference type="SUPFAM" id="SSF54862">
    <property type="entry name" value="4Fe-4S ferredoxins"/>
    <property type="match status" value="1"/>
</dbReference>
<evidence type="ECO:0000313" key="13">
    <source>
        <dbReference type="Proteomes" id="UP000460272"/>
    </source>
</evidence>
<dbReference type="Gene3D" id="3.30.70.20">
    <property type="match status" value="1"/>
</dbReference>
<dbReference type="OrthoDB" id="3396880at2"/>
<dbReference type="SUPFAM" id="SSF142019">
    <property type="entry name" value="Nqo1 FMN-binding domain-like"/>
    <property type="match status" value="1"/>
</dbReference>
<dbReference type="SUPFAM" id="SSF140490">
    <property type="entry name" value="Nqo1C-terminal domain-like"/>
    <property type="match status" value="1"/>
</dbReference>
<proteinExistence type="inferred from homology"/>
<gene>
    <name evidence="12" type="ORF">EAS64_39280</name>
</gene>
<dbReference type="InterPro" id="IPR050837">
    <property type="entry name" value="ComplexI_51kDa_subunit"/>
</dbReference>
<organism evidence="12 13">
    <name type="scientific">Trebonia kvetii</name>
    <dbReference type="NCBI Taxonomy" id="2480626"/>
    <lineage>
        <taxon>Bacteria</taxon>
        <taxon>Bacillati</taxon>
        <taxon>Actinomycetota</taxon>
        <taxon>Actinomycetes</taxon>
        <taxon>Streptosporangiales</taxon>
        <taxon>Treboniaceae</taxon>
        <taxon>Trebonia</taxon>
    </lineage>
</organism>
<dbReference type="Gene3D" id="3.40.50.11540">
    <property type="entry name" value="NADH-ubiquinone oxidoreductase 51kDa subunit"/>
    <property type="match status" value="1"/>
</dbReference>
<name>A0A6P2BMC7_9ACTN</name>
<comment type="cofactor">
    <cofactor evidence="2">
        <name>[4Fe-4S] cluster</name>
        <dbReference type="ChEBI" id="CHEBI:49883"/>
    </cofactor>
</comment>
<dbReference type="Pfam" id="PF01512">
    <property type="entry name" value="Complex1_51K"/>
    <property type="match status" value="1"/>
</dbReference>
<dbReference type="Pfam" id="PF10589">
    <property type="entry name" value="NADH_4Fe-4S"/>
    <property type="match status" value="1"/>
</dbReference>
<protein>
    <submittedName>
        <fullName evidence="12">NADH-quinone oxidoreductase subunit I</fullName>
    </submittedName>
</protein>
<evidence type="ECO:0000256" key="10">
    <source>
        <dbReference type="SAM" id="MobiDB-lite"/>
    </source>
</evidence>
<dbReference type="EMBL" id="RPFW01000010">
    <property type="protein sequence ID" value="TVZ00110.1"/>
    <property type="molecule type" value="Genomic_DNA"/>
</dbReference>
<evidence type="ECO:0000256" key="4">
    <source>
        <dbReference type="ARBA" id="ARBA00022485"/>
    </source>
</evidence>
<dbReference type="Gene3D" id="3.10.20.600">
    <property type="match status" value="1"/>
</dbReference>
<accession>A0A6P2BMC7</accession>
<keyword evidence="9" id="KW-0411">Iron-sulfur</keyword>
<evidence type="ECO:0000256" key="5">
    <source>
        <dbReference type="ARBA" id="ARBA00022630"/>
    </source>
</evidence>